<feature type="region of interest" description="Disordered" evidence="1">
    <location>
        <begin position="1"/>
        <end position="48"/>
    </location>
</feature>
<comment type="caution">
    <text evidence="2">The sequence shown here is derived from an EMBL/GenBank/DDBJ whole genome shotgun (WGS) entry which is preliminary data.</text>
</comment>
<feature type="compositionally biased region" description="Basic and acidic residues" evidence="1">
    <location>
        <begin position="30"/>
        <end position="48"/>
    </location>
</feature>
<dbReference type="EMBL" id="JAUMKJ010000102">
    <property type="protein sequence ID" value="MDO3682116.1"/>
    <property type="molecule type" value="Genomic_DNA"/>
</dbReference>
<evidence type="ECO:0000256" key="1">
    <source>
        <dbReference type="SAM" id="MobiDB-lite"/>
    </source>
</evidence>
<proteinExistence type="predicted"/>
<dbReference type="RefSeq" id="WP_164828131.1">
    <property type="nucleotide sequence ID" value="NZ_JAUMKJ010000102.1"/>
</dbReference>
<keyword evidence="3" id="KW-1185">Reference proteome</keyword>
<dbReference type="Proteomes" id="UP001168883">
    <property type="component" value="Unassembled WGS sequence"/>
</dbReference>
<name>A0ABT8VMC4_9BACL</name>
<evidence type="ECO:0000313" key="3">
    <source>
        <dbReference type="Proteomes" id="UP001168883"/>
    </source>
</evidence>
<feature type="compositionally biased region" description="Basic and acidic residues" evidence="1">
    <location>
        <begin position="1"/>
        <end position="20"/>
    </location>
</feature>
<accession>A0ABT8VMC4</accession>
<protein>
    <submittedName>
        <fullName evidence="2">Uncharacterized protein</fullName>
    </submittedName>
</protein>
<sequence length="48" mass="5520">MKEKRGGVKGEIVEKIEERRSKKLGGGWSKSDEGEIEERRGEKGYKRV</sequence>
<reference evidence="2" key="1">
    <citation type="submission" date="2023-07" db="EMBL/GenBank/DDBJ databases">
        <authorList>
            <person name="Aktuganov G."/>
            <person name="Boyko T."/>
            <person name="Delegan Y."/>
            <person name="Galimzianova N."/>
            <person name="Gilvanova E."/>
            <person name="Korobov V."/>
            <person name="Kuzmina L."/>
            <person name="Melentiev A."/>
            <person name="Milman P."/>
            <person name="Ryabova A."/>
            <person name="Stupak E."/>
            <person name="Yasakov T."/>
            <person name="Zharikova N."/>
            <person name="Zhurenko E."/>
        </authorList>
    </citation>
    <scope>NUCLEOTIDE SEQUENCE</scope>
    <source>
        <strain evidence="2">IB-739</strain>
    </source>
</reference>
<organism evidence="2 3">
    <name type="scientific">Paenibacillus ehimensis</name>
    <dbReference type="NCBI Taxonomy" id="79264"/>
    <lineage>
        <taxon>Bacteria</taxon>
        <taxon>Bacillati</taxon>
        <taxon>Bacillota</taxon>
        <taxon>Bacilli</taxon>
        <taxon>Bacillales</taxon>
        <taxon>Paenibacillaceae</taxon>
        <taxon>Paenibacillus</taxon>
    </lineage>
</organism>
<evidence type="ECO:0000313" key="2">
    <source>
        <dbReference type="EMBL" id="MDO3682116.1"/>
    </source>
</evidence>
<gene>
    <name evidence="2" type="ORF">Q3C12_34535</name>
</gene>